<dbReference type="RefSeq" id="WP_236892062.1">
    <property type="nucleotide sequence ID" value="NZ_AP024488.1"/>
</dbReference>
<dbReference type="NCBIfam" id="TIGR04283">
    <property type="entry name" value="glyco_like_mftF"/>
    <property type="match status" value="1"/>
</dbReference>
<evidence type="ECO:0000256" key="2">
    <source>
        <dbReference type="ARBA" id="ARBA00022475"/>
    </source>
</evidence>
<dbReference type="PANTHER" id="PTHR43646">
    <property type="entry name" value="GLYCOSYLTRANSFERASE"/>
    <property type="match status" value="1"/>
</dbReference>
<proteinExistence type="predicted"/>
<protein>
    <submittedName>
        <fullName evidence="7">Glycosyl transferase family 2</fullName>
    </submittedName>
</protein>
<evidence type="ECO:0000313" key="8">
    <source>
        <dbReference type="Proteomes" id="UP001320148"/>
    </source>
</evidence>
<sequence length="230" mass="25987">MPPISVIIPVLHEPAIHHFLTTLYARFPHASFEVIIVDGEPQGRSIASIKGSEVVTLVSKPGRGHQMNAGARTAKGDILLFLHADTHLPDNAFEKIRETMDSGTYTAGAFTLRFAGNKKALSLIARAATLRCRLTRTPYGDQAIFMRRGDFFRLGGYRDIAVMEDIDLMRRIRKRGERIRLLNEAVLTSARRWEQEGLIFSLVRTWILSSLFLCGVAPKRLEPYYRPNRP</sequence>
<evidence type="ECO:0000256" key="5">
    <source>
        <dbReference type="ARBA" id="ARBA00023136"/>
    </source>
</evidence>
<evidence type="ECO:0000256" key="3">
    <source>
        <dbReference type="ARBA" id="ARBA00022676"/>
    </source>
</evidence>
<comment type="subcellular location">
    <subcellularLocation>
        <location evidence="1">Cell membrane</location>
    </subcellularLocation>
</comment>
<evidence type="ECO:0000259" key="6">
    <source>
        <dbReference type="Pfam" id="PF00535"/>
    </source>
</evidence>
<dbReference type="InterPro" id="IPR029044">
    <property type="entry name" value="Nucleotide-diphossugar_trans"/>
</dbReference>
<dbReference type="Gene3D" id="3.90.550.10">
    <property type="entry name" value="Spore Coat Polysaccharide Biosynthesis Protein SpsA, Chain A"/>
    <property type="match status" value="1"/>
</dbReference>
<keyword evidence="4 7" id="KW-0808">Transferase</keyword>
<dbReference type="Pfam" id="PF00535">
    <property type="entry name" value="Glycos_transf_2"/>
    <property type="match status" value="1"/>
</dbReference>
<keyword evidence="3" id="KW-0328">Glycosyltransferase</keyword>
<keyword evidence="2" id="KW-1003">Cell membrane</keyword>
<evidence type="ECO:0000313" key="7">
    <source>
        <dbReference type="EMBL" id="BCS95742.1"/>
    </source>
</evidence>
<dbReference type="PANTHER" id="PTHR43646:SF2">
    <property type="entry name" value="GLYCOSYLTRANSFERASE 2-LIKE DOMAIN-CONTAINING PROTEIN"/>
    <property type="match status" value="1"/>
</dbReference>
<keyword evidence="8" id="KW-1185">Reference proteome</keyword>
<feature type="domain" description="Glycosyltransferase 2-like" evidence="6">
    <location>
        <begin position="5"/>
        <end position="119"/>
    </location>
</feature>
<name>A0ABM7PEZ8_9BACT</name>
<dbReference type="GO" id="GO:0016740">
    <property type="term" value="F:transferase activity"/>
    <property type="evidence" value="ECO:0007669"/>
    <property type="project" value="UniProtKB-KW"/>
</dbReference>
<accession>A0ABM7PEZ8</accession>
<keyword evidence="5" id="KW-0472">Membrane</keyword>
<organism evidence="7 8">
    <name type="scientific">Desulfoluna limicola</name>
    <dbReference type="NCBI Taxonomy" id="2810562"/>
    <lineage>
        <taxon>Bacteria</taxon>
        <taxon>Pseudomonadati</taxon>
        <taxon>Thermodesulfobacteriota</taxon>
        <taxon>Desulfobacteria</taxon>
        <taxon>Desulfobacterales</taxon>
        <taxon>Desulfolunaceae</taxon>
        <taxon>Desulfoluna</taxon>
    </lineage>
</organism>
<gene>
    <name evidence="7" type="ORF">DSLASN_13740</name>
</gene>
<reference evidence="7 8" key="1">
    <citation type="submission" date="2021-02" db="EMBL/GenBank/DDBJ databases">
        <title>Complete genome of Desulfoluna sp. strain ASN36.</title>
        <authorList>
            <person name="Takahashi A."/>
            <person name="Kojima H."/>
            <person name="Fukui M."/>
        </authorList>
    </citation>
    <scope>NUCLEOTIDE SEQUENCE [LARGE SCALE GENOMIC DNA]</scope>
    <source>
        <strain evidence="7 8">ASN36</strain>
    </source>
</reference>
<evidence type="ECO:0000256" key="1">
    <source>
        <dbReference type="ARBA" id="ARBA00004236"/>
    </source>
</evidence>
<dbReference type="InterPro" id="IPR001173">
    <property type="entry name" value="Glyco_trans_2-like"/>
</dbReference>
<dbReference type="InterPro" id="IPR026461">
    <property type="entry name" value="Trfase_2_rSAM/seldom_assoc"/>
</dbReference>
<evidence type="ECO:0000256" key="4">
    <source>
        <dbReference type="ARBA" id="ARBA00022679"/>
    </source>
</evidence>
<dbReference type="EMBL" id="AP024488">
    <property type="protein sequence ID" value="BCS95742.1"/>
    <property type="molecule type" value="Genomic_DNA"/>
</dbReference>
<dbReference type="CDD" id="cd02522">
    <property type="entry name" value="GT_2_like_a"/>
    <property type="match status" value="1"/>
</dbReference>
<dbReference type="SUPFAM" id="SSF53448">
    <property type="entry name" value="Nucleotide-diphospho-sugar transferases"/>
    <property type="match status" value="1"/>
</dbReference>
<dbReference type="Proteomes" id="UP001320148">
    <property type="component" value="Chromosome"/>
</dbReference>